<gene>
    <name evidence="3" type="ORF">UFOPK3492_01476</name>
</gene>
<dbReference type="Gene3D" id="3.40.50.2300">
    <property type="match status" value="1"/>
</dbReference>
<dbReference type="InterPro" id="IPR001789">
    <property type="entry name" value="Sig_transdc_resp-reg_receiver"/>
</dbReference>
<dbReference type="SMART" id="SM00448">
    <property type="entry name" value="REC"/>
    <property type="match status" value="1"/>
</dbReference>
<dbReference type="PANTHER" id="PTHR45566:SF2">
    <property type="entry name" value="NARL SUBFAMILY"/>
    <property type="match status" value="1"/>
</dbReference>
<evidence type="ECO:0000313" key="3">
    <source>
        <dbReference type="EMBL" id="CAB4910394.1"/>
    </source>
</evidence>
<dbReference type="Pfam" id="PF00196">
    <property type="entry name" value="GerE"/>
    <property type="match status" value="1"/>
</dbReference>
<evidence type="ECO:0000256" key="1">
    <source>
        <dbReference type="ARBA" id="ARBA00023125"/>
    </source>
</evidence>
<dbReference type="PROSITE" id="PS50110">
    <property type="entry name" value="RESPONSE_REGULATORY"/>
    <property type="match status" value="1"/>
</dbReference>
<dbReference type="Gene3D" id="1.10.10.10">
    <property type="entry name" value="Winged helix-like DNA-binding domain superfamily/Winged helix DNA-binding domain"/>
    <property type="match status" value="1"/>
</dbReference>
<dbReference type="PRINTS" id="PR00038">
    <property type="entry name" value="HTHLUXR"/>
</dbReference>
<dbReference type="InterPro" id="IPR036388">
    <property type="entry name" value="WH-like_DNA-bd_sf"/>
</dbReference>
<accession>A0A6J7GT55</accession>
<keyword evidence="1" id="KW-0238">DNA-binding</keyword>
<name>A0A6J7GT55_9ZZZZ</name>
<dbReference type="EMBL" id="CAFBMD010000192">
    <property type="protein sequence ID" value="CAB4910394.1"/>
    <property type="molecule type" value="Genomic_DNA"/>
</dbReference>
<sequence>MDILILEDHPIVLDAIKSRIERELVGARISYAGASLEDALRSVEANMPMCAVVDLDLGDGRSPVDIVSQLAAKNIPILVMSALGEATVVKSVLSAGARGYFTKTAALDQLLVALQTILAGGTYLSPQVAGIINAPESRLKLSEREKTALVLYTSGLTMEEVGNRMGVATSTASEYVDRVRAKFRAEGKIAKTKVDLLKLAQEFGLA</sequence>
<dbReference type="InterPro" id="IPR011006">
    <property type="entry name" value="CheY-like_superfamily"/>
</dbReference>
<proteinExistence type="predicted"/>
<feature type="domain" description="Response regulatory" evidence="2">
    <location>
        <begin position="2"/>
        <end position="118"/>
    </location>
</feature>
<reference evidence="3" key="1">
    <citation type="submission" date="2020-05" db="EMBL/GenBank/DDBJ databases">
        <authorList>
            <person name="Chiriac C."/>
            <person name="Salcher M."/>
            <person name="Ghai R."/>
            <person name="Kavagutti S V."/>
        </authorList>
    </citation>
    <scope>NUCLEOTIDE SEQUENCE</scope>
</reference>
<dbReference type="PANTHER" id="PTHR45566">
    <property type="entry name" value="HTH-TYPE TRANSCRIPTIONAL REGULATOR YHJB-RELATED"/>
    <property type="match status" value="1"/>
</dbReference>
<dbReference type="Pfam" id="PF00072">
    <property type="entry name" value="Response_reg"/>
    <property type="match status" value="1"/>
</dbReference>
<dbReference type="SUPFAM" id="SSF46894">
    <property type="entry name" value="C-terminal effector domain of the bipartite response regulators"/>
    <property type="match status" value="1"/>
</dbReference>
<dbReference type="InterPro" id="IPR016032">
    <property type="entry name" value="Sig_transdc_resp-reg_C-effctor"/>
</dbReference>
<evidence type="ECO:0000259" key="2">
    <source>
        <dbReference type="PROSITE" id="PS50110"/>
    </source>
</evidence>
<dbReference type="GO" id="GO:0000160">
    <property type="term" value="P:phosphorelay signal transduction system"/>
    <property type="evidence" value="ECO:0007669"/>
    <property type="project" value="InterPro"/>
</dbReference>
<organism evidence="3">
    <name type="scientific">freshwater metagenome</name>
    <dbReference type="NCBI Taxonomy" id="449393"/>
    <lineage>
        <taxon>unclassified sequences</taxon>
        <taxon>metagenomes</taxon>
        <taxon>ecological metagenomes</taxon>
    </lineage>
</organism>
<dbReference type="InterPro" id="IPR051015">
    <property type="entry name" value="EvgA-like"/>
</dbReference>
<dbReference type="GO" id="GO:0003677">
    <property type="term" value="F:DNA binding"/>
    <property type="evidence" value="ECO:0007669"/>
    <property type="project" value="UniProtKB-KW"/>
</dbReference>
<protein>
    <submittedName>
        <fullName evidence="3">Unannotated protein</fullName>
    </submittedName>
</protein>
<dbReference type="SUPFAM" id="SSF52172">
    <property type="entry name" value="CheY-like"/>
    <property type="match status" value="1"/>
</dbReference>
<dbReference type="InterPro" id="IPR000792">
    <property type="entry name" value="Tscrpt_reg_LuxR_C"/>
</dbReference>
<dbReference type="AlphaFoldDB" id="A0A6J7GT55"/>
<dbReference type="GO" id="GO:0006355">
    <property type="term" value="P:regulation of DNA-templated transcription"/>
    <property type="evidence" value="ECO:0007669"/>
    <property type="project" value="InterPro"/>
</dbReference>